<gene>
    <name evidence="3" type="ORF">DWW04_21120</name>
    <name evidence="2" type="ORF">F2Y61_18460</name>
</gene>
<reference evidence="2 5" key="2">
    <citation type="journal article" date="2019" name="Nat. Med.">
        <title>A library of human gut bacterial isolates paired with longitudinal multiomics data enables mechanistic microbiome research.</title>
        <authorList>
            <person name="Poyet M."/>
            <person name="Groussin M."/>
            <person name="Gibbons S.M."/>
            <person name="Avila-Pacheco J."/>
            <person name="Jiang X."/>
            <person name="Kearney S.M."/>
            <person name="Perrotta A.R."/>
            <person name="Berdy B."/>
            <person name="Zhao S."/>
            <person name="Lieberman T.D."/>
            <person name="Swanson P.K."/>
            <person name="Smith M."/>
            <person name="Roesemann S."/>
            <person name="Alexander J.E."/>
            <person name="Rich S.A."/>
            <person name="Livny J."/>
            <person name="Vlamakis H."/>
            <person name="Clish C."/>
            <person name="Bullock K."/>
            <person name="Deik A."/>
            <person name="Scott J."/>
            <person name="Pierce K.A."/>
            <person name="Xavier R.J."/>
            <person name="Alm E.J."/>
        </authorList>
    </citation>
    <scope>NUCLEOTIDE SEQUENCE [LARGE SCALE GENOMIC DNA]</scope>
    <source>
        <strain evidence="2 5">BIOML-A5</strain>
    </source>
</reference>
<evidence type="ECO:0000313" key="5">
    <source>
        <dbReference type="Proteomes" id="UP000347681"/>
    </source>
</evidence>
<accession>A0A1Y4PEL3</accession>
<dbReference type="AlphaFoldDB" id="A0A1Y4PEL3"/>
<dbReference type="CDD" id="cd00761">
    <property type="entry name" value="Glyco_tranf_GTA_type"/>
    <property type="match status" value="1"/>
</dbReference>
<dbReference type="Gene3D" id="3.90.550.10">
    <property type="entry name" value="Spore Coat Polysaccharide Biosynthesis Protein SpsA, Chain A"/>
    <property type="match status" value="1"/>
</dbReference>
<dbReference type="PANTHER" id="PTHR43685">
    <property type="entry name" value="GLYCOSYLTRANSFERASE"/>
    <property type="match status" value="1"/>
</dbReference>
<dbReference type="InterPro" id="IPR001173">
    <property type="entry name" value="Glyco_trans_2-like"/>
</dbReference>
<reference evidence="3 4" key="1">
    <citation type="submission" date="2018-08" db="EMBL/GenBank/DDBJ databases">
        <title>A genome reference for cultivated species of the human gut microbiota.</title>
        <authorList>
            <person name="Zou Y."/>
            <person name="Xue W."/>
            <person name="Luo G."/>
        </authorList>
    </citation>
    <scope>NUCLEOTIDE SEQUENCE [LARGE SCALE GENOMIC DNA]</scope>
    <source>
        <strain evidence="3 4">AF14-1AC</strain>
    </source>
</reference>
<sequence>MRDILEIKDNFSIYKGIKSSLLWGNPSYCKKPKVSIIMPVFNHPDYFRKSLSSAINQDYTDDYEIIVVDNNDQTDGPTSNQVIVEEFRNPKVLYYKNEKNIGMFGNWNRGIELARAPFVTYCHDDDMLLPSALSRLMELQKKTGDKAIFSAYNKMDDKETIFFSGEYISKRKWGMLVSCDYYPYTLFNQFISSAGFGVGCLFSRKCLLEIGGYDSEFYPSSDYAMQAHYTFRYGSVYNCIPTFNYRVVENESFSVYDKFVEVDRHFRNCMKKHISLPNFILNRIIKANYNISQINFAIIWGKENISLHENVRFGDKLIMYIVYKLALFRRYKLICK</sequence>
<comment type="caution">
    <text evidence="3">The sequence shown here is derived from an EMBL/GenBank/DDBJ whole genome shotgun (WGS) entry which is preliminary data.</text>
</comment>
<organism evidence="3 4">
    <name type="scientific">Phocaeicola dorei</name>
    <dbReference type="NCBI Taxonomy" id="357276"/>
    <lineage>
        <taxon>Bacteria</taxon>
        <taxon>Pseudomonadati</taxon>
        <taxon>Bacteroidota</taxon>
        <taxon>Bacteroidia</taxon>
        <taxon>Bacteroidales</taxon>
        <taxon>Bacteroidaceae</taxon>
        <taxon>Phocaeicola</taxon>
    </lineage>
</organism>
<name>A0A1Y4PEL3_9BACT</name>
<dbReference type="SUPFAM" id="SSF53448">
    <property type="entry name" value="Nucleotide-diphospho-sugar transferases"/>
    <property type="match status" value="1"/>
</dbReference>
<dbReference type="EMBL" id="QRZL01000034">
    <property type="protein sequence ID" value="RGV69506.1"/>
    <property type="molecule type" value="Genomic_DNA"/>
</dbReference>
<dbReference type="Pfam" id="PF00535">
    <property type="entry name" value="Glycos_transf_2"/>
    <property type="match status" value="1"/>
</dbReference>
<dbReference type="EMBL" id="VVZB01000014">
    <property type="protein sequence ID" value="KAA5380165.1"/>
    <property type="molecule type" value="Genomic_DNA"/>
</dbReference>
<protein>
    <submittedName>
        <fullName evidence="3">Glycosyltransferase family 2 protein</fullName>
    </submittedName>
</protein>
<evidence type="ECO:0000313" key="4">
    <source>
        <dbReference type="Proteomes" id="UP000283678"/>
    </source>
</evidence>
<dbReference type="Proteomes" id="UP000283678">
    <property type="component" value="Unassembled WGS sequence"/>
</dbReference>
<dbReference type="GO" id="GO:0016740">
    <property type="term" value="F:transferase activity"/>
    <property type="evidence" value="ECO:0007669"/>
    <property type="project" value="UniProtKB-KW"/>
</dbReference>
<feature type="domain" description="Glycosyltransferase 2-like" evidence="1">
    <location>
        <begin position="35"/>
        <end position="159"/>
    </location>
</feature>
<evidence type="ECO:0000313" key="3">
    <source>
        <dbReference type="EMBL" id="RGV69506.1"/>
    </source>
</evidence>
<keyword evidence="3" id="KW-0808">Transferase</keyword>
<evidence type="ECO:0000313" key="2">
    <source>
        <dbReference type="EMBL" id="KAA5380165.1"/>
    </source>
</evidence>
<dbReference type="InterPro" id="IPR050834">
    <property type="entry name" value="Glycosyltransf_2"/>
</dbReference>
<dbReference type="InterPro" id="IPR029044">
    <property type="entry name" value="Nucleotide-diphossugar_trans"/>
</dbReference>
<proteinExistence type="predicted"/>
<evidence type="ECO:0000259" key="1">
    <source>
        <dbReference type="Pfam" id="PF00535"/>
    </source>
</evidence>
<dbReference type="RefSeq" id="WP_008654815.1">
    <property type="nucleotide sequence ID" value="NZ_BAABYF010000001.1"/>
</dbReference>
<dbReference type="PANTHER" id="PTHR43685:SF11">
    <property type="entry name" value="GLYCOSYLTRANSFERASE TAGX-RELATED"/>
    <property type="match status" value="1"/>
</dbReference>
<dbReference type="Proteomes" id="UP000347681">
    <property type="component" value="Unassembled WGS sequence"/>
</dbReference>